<keyword evidence="2" id="KW-0503">Monooxygenase</keyword>
<sequence>MTQMTGPDILSAEYAADPYPFYREMLASFPVYRHPATGYHLISRHAEVTRVLQEPPFTNEIYAWQLEPVAGGRTIVQMDGEEHACYRKLMGAPLRGSNFREWIVPEIERMSAGLIEAFLDRGRADLRTDYADVMPAEVVSTLLGLPEQNRSRFRRWFVNINAFMSNFANDPAVTAAGLAARAEMADYLRPLIEDRRARPRDDLLSAFCNAEIDGVPLNDQQIQAHCSTLIAANGDGTSATIVYTLKELLLRPEHLQAALHDRSLIDRMHLEATRLNPPVHMLLRFTAADVDLPGGHIPAGSTVACMVAAAQRDPARFDEPDVFNPYRAEIDPARDFTPGGSIVHFGRGRHYCLGAHIARITVDIAVNRLLDALPDLRLAEGADLTEKGIFTRNLARLPIAFTPAPRGTTRTVQQRAAPAGLA</sequence>
<keyword evidence="4" id="KW-1185">Reference proteome</keyword>
<dbReference type="PANTHER" id="PTHR46696">
    <property type="entry name" value="P450, PUTATIVE (EUROFUNG)-RELATED"/>
    <property type="match status" value="1"/>
</dbReference>
<proteinExistence type="inferred from homology"/>
<dbReference type="PANTHER" id="PTHR46696:SF3">
    <property type="entry name" value="PULCHERRIMINIC ACID SYNTHASE"/>
    <property type="match status" value="1"/>
</dbReference>
<keyword evidence="2" id="KW-0349">Heme</keyword>
<evidence type="ECO:0000313" key="3">
    <source>
        <dbReference type="EMBL" id="GAA3617721.1"/>
    </source>
</evidence>
<gene>
    <name evidence="3" type="ORF">GCM10022419_124050</name>
</gene>
<keyword evidence="2" id="KW-0560">Oxidoreductase</keyword>
<keyword evidence="2" id="KW-0408">Iron</keyword>
<organism evidence="3 4">
    <name type="scientific">Nonomuraea rosea</name>
    <dbReference type="NCBI Taxonomy" id="638574"/>
    <lineage>
        <taxon>Bacteria</taxon>
        <taxon>Bacillati</taxon>
        <taxon>Actinomycetota</taxon>
        <taxon>Actinomycetes</taxon>
        <taxon>Streptosporangiales</taxon>
        <taxon>Streptosporangiaceae</taxon>
        <taxon>Nonomuraea</taxon>
    </lineage>
</organism>
<comment type="similarity">
    <text evidence="1 2">Belongs to the cytochrome P450 family.</text>
</comment>
<accession>A0ABP6ZSI5</accession>
<dbReference type="InterPro" id="IPR002397">
    <property type="entry name" value="Cyt_P450_B"/>
</dbReference>
<evidence type="ECO:0000256" key="1">
    <source>
        <dbReference type="ARBA" id="ARBA00010617"/>
    </source>
</evidence>
<comment type="caution">
    <text evidence="3">The sequence shown here is derived from an EMBL/GenBank/DDBJ whole genome shotgun (WGS) entry which is preliminary data.</text>
</comment>
<name>A0ABP6ZSI5_9ACTN</name>
<reference evidence="4" key="1">
    <citation type="journal article" date="2019" name="Int. J. Syst. Evol. Microbiol.">
        <title>The Global Catalogue of Microorganisms (GCM) 10K type strain sequencing project: providing services to taxonomists for standard genome sequencing and annotation.</title>
        <authorList>
            <consortium name="The Broad Institute Genomics Platform"/>
            <consortium name="The Broad Institute Genome Sequencing Center for Infectious Disease"/>
            <person name="Wu L."/>
            <person name="Ma J."/>
        </authorList>
    </citation>
    <scope>NUCLEOTIDE SEQUENCE [LARGE SCALE GENOMIC DNA]</scope>
    <source>
        <strain evidence="4">JCM 17326</strain>
    </source>
</reference>
<dbReference type="SUPFAM" id="SSF48264">
    <property type="entry name" value="Cytochrome P450"/>
    <property type="match status" value="1"/>
</dbReference>
<dbReference type="InterPro" id="IPR017972">
    <property type="entry name" value="Cyt_P450_CS"/>
</dbReference>
<evidence type="ECO:0000313" key="4">
    <source>
        <dbReference type="Proteomes" id="UP001500630"/>
    </source>
</evidence>
<dbReference type="Proteomes" id="UP001500630">
    <property type="component" value="Unassembled WGS sequence"/>
</dbReference>
<dbReference type="Pfam" id="PF00067">
    <property type="entry name" value="p450"/>
    <property type="match status" value="1"/>
</dbReference>
<dbReference type="Gene3D" id="1.10.630.10">
    <property type="entry name" value="Cytochrome P450"/>
    <property type="match status" value="1"/>
</dbReference>
<dbReference type="PROSITE" id="PS00086">
    <property type="entry name" value="CYTOCHROME_P450"/>
    <property type="match status" value="1"/>
</dbReference>
<dbReference type="PRINTS" id="PR00359">
    <property type="entry name" value="BP450"/>
</dbReference>
<protein>
    <submittedName>
        <fullName evidence="3">Cytochrome P450</fullName>
    </submittedName>
</protein>
<dbReference type="InterPro" id="IPR001128">
    <property type="entry name" value="Cyt_P450"/>
</dbReference>
<evidence type="ECO:0000256" key="2">
    <source>
        <dbReference type="RuleBase" id="RU000461"/>
    </source>
</evidence>
<dbReference type="EMBL" id="BAABDQ010000056">
    <property type="protein sequence ID" value="GAA3617721.1"/>
    <property type="molecule type" value="Genomic_DNA"/>
</dbReference>
<keyword evidence="2" id="KW-0479">Metal-binding</keyword>
<dbReference type="InterPro" id="IPR036396">
    <property type="entry name" value="Cyt_P450_sf"/>
</dbReference>